<name>A0A263CXZ6_9PSEU</name>
<dbReference type="Proteomes" id="UP000242444">
    <property type="component" value="Unassembled WGS sequence"/>
</dbReference>
<dbReference type="PANTHER" id="PTHR40459">
    <property type="entry name" value="CONSERVED HYPOTHETICAL ALANINE AND LEUCINE RICH PROTEIN"/>
    <property type="match status" value="1"/>
</dbReference>
<dbReference type="SUPFAM" id="SSF51735">
    <property type="entry name" value="NAD(P)-binding Rossmann-fold domains"/>
    <property type="match status" value="1"/>
</dbReference>
<evidence type="ECO:0000259" key="2">
    <source>
        <dbReference type="Pfam" id="PF10727"/>
    </source>
</evidence>
<evidence type="ECO:0000313" key="5">
    <source>
        <dbReference type="Proteomes" id="UP000242444"/>
    </source>
</evidence>
<accession>A0A263CXZ6</accession>
<reference evidence="4 5" key="1">
    <citation type="submission" date="2017-07" db="EMBL/GenBank/DDBJ databases">
        <title>Amycolatopsis antarcticus sp. nov., isolated from the surface of an Antarcticus brown macroalga.</title>
        <authorList>
            <person name="Wang J."/>
            <person name="Leiva S."/>
            <person name="Huang J."/>
            <person name="Huang Y."/>
        </authorList>
    </citation>
    <scope>NUCLEOTIDE SEQUENCE [LARGE SCALE GENOMIC DNA]</scope>
    <source>
        <strain evidence="4 5">AU-G6</strain>
    </source>
</reference>
<dbReference type="InterPro" id="IPR036291">
    <property type="entry name" value="NAD(P)-bd_dom_sf"/>
</dbReference>
<dbReference type="Gene3D" id="1.10.1040.20">
    <property type="entry name" value="ProC-like, C-terminal domain"/>
    <property type="match status" value="1"/>
</dbReference>
<protein>
    <submittedName>
        <fullName evidence="4">Glycerol-3-phosphate dehydrogenase</fullName>
    </submittedName>
</protein>
<dbReference type="InParanoid" id="A0A263CXZ6"/>
<dbReference type="InterPro" id="IPR037108">
    <property type="entry name" value="TM1727-like_C_sf"/>
</dbReference>
<dbReference type="SUPFAM" id="SSF48179">
    <property type="entry name" value="6-phosphogluconate dehydrogenase C-terminal domain-like"/>
    <property type="match status" value="1"/>
</dbReference>
<dbReference type="PANTHER" id="PTHR40459:SF1">
    <property type="entry name" value="CONSERVED HYPOTHETICAL ALANINE AND LEUCINE RICH PROTEIN"/>
    <property type="match status" value="1"/>
</dbReference>
<proteinExistence type="predicted"/>
<dbReference type="InterPro" id="IPR019665">
    <property type="entry name" value="OxRdtase/DH_put_Rossmann_dom"/>
</dbReference>
<dbReference type="InterPro" id="IPR018931">
    <property type="entry name" value="DUF2520"/>
</dbReference>
<evidence type="ECO:0000256" key="1">
    <source>
        <dbReference type="SAM" id="MobiDB-lite"/>
    </source>
</evidence>
<keyword evidence="5" id="KW-1185">Reference proteome</keyword>
<gene>
    <name evidence="4" type="ORF">CFN78_22300</name>
</gene>
<feature type="region of interest" description="Disordered" evidence="1">
    <location>
        <begin position="290"/>
        <end position="314"/>
    </location>
</feature>
<dbReference type="EMBL" id="NKYE01000016">
    <property type="protein sequence ID" value="OZM71020.1"/>
    <property type="molecule type" value="Genomic_DNA"/>
</dbReference>
<dbReference type="Gene3D" id="3.40.50.720">
    <property type="entry name" value="NAD(P)-binding Rossmann-like Domain"/>
    <property type="match status" value="1"/>
</dbReference>
<dbReference type="RefSeq" id="WP_094864958.1">
    <property type="nucleotide sequence ID" value="NZ_NKYE01000016.1"/>
</dbReference>
<evidence type="ECO:0000259" key="3">
    <source>
        <dbReference type="Pfam" id="PF10728"/>
    </source>
</evidence>
<comment type="caution">
    <text evidence="4">The sequence shown here is derived from an EMBL/GenBank/DDBJ whole genome shotgun (WGS) entry which is preliminary data.</text>
</comment>
<feature type="domain" description="Putative oxidoreductase/dehydrogenase Rossmann-like" evidence="2">
    <location>
        <begin position="3"/>
        <end position="123"/>
    </location>
</feature>
<sequence>MTRPARLAVGVVSAGRVGSVLGAALARAGHSVVAASGISAASVRRAETLLPGVPLLPPDQAVRSADLVLLAIPDDALAGMVGGLVNSGSLRAGQIVVHTCGARGVDVLAPAAELGVLPLALHPVMTFTGRPEDLERLSTCSVGVTAAEGDEAAWNVGEALTVEMGAEPVRVPGAVRPLYHAAIAHGANHLATLVNDCVEVLRGAGIAHAERVVAPLLSAALDNSLRRGDSALTGPVARGDAGTVREHLRVLAEQAPDVAPAYDALSRRTFARARAAGLLPDAAAADLDALFSSTASGPDSPDDFPDTDHGRETQ</sequence>
<dbReference type="Pfam" id="PF10727">
    <property type="entry name" value="Rossmann-like"/>
    <property type="match status" value="1"/>
</dbReference>
<feature type="domain" description="DUF2520" evidence="3">
    <location>
        <begin position="146"/>
        <end position="269"/>
    </location>
</feature>
<evidence type="ECO:0000313" key="4">
    <source>
        <dbReference type="EMBL" id="OZM71020.1"/>
    </source>
</evidence>
<organism evidence="4 5">
    <name type="scientific">Amycolatopsis antarctica</name>
    <dbReference type="NCBI Taxonomy" id="1854586"/>
    <lineage>
        <taxon>Bacteria</taxon>
        <taxon>Bacillati</taxon>
        <taxon>Actinomycetota</taxon>
        <taxon>Actinomycetes</taxon>
        <taxon>Pseudonocardiales</taxon>
        <taxon>Pseudonocardiaceae</taxon>
        <taxon>Amycolatopsis</taxon>
    </lineage>
</organism>
<dbReference type="OrthoDB" id="8650434at2"/>
<dbReference type="AlphaFoldDB" id="A0A263CXZ6"/>
<dbReference type="Pfam" id="PF10728">
    <property type="entry name" value="DUF2520"/>
    <property type="match status" value="1"/>
</dbReference>
<dbReference type="InterPro" id="IPR008927">
    <property type="entry name" value="6-PGluconate_DH-like_C_sf"/>
</dbReference>